<evidence type="ECO:0000256" key="1">
    <source>
        <dbReference type="ARBA" id="ARBA00005397"/>
    </source>
</evidence>
<dbReference type="PANTHER" id="PTHR39161">
    <property type="entry name" value="ADAPTER PROTEIN MECA"/>
    <property type="match status" value="1"/>
</dbReference>
<evidence type="ECO:0000313" key="3">
    <source>
        <dbReference type="EMBL" id="APB31992.1"/>
    </source>
</evidence>
<dbReference type="HAMAP" id="MF_01124">
    <property type="entry name" value="MecA"/>
    <property type="match status" value="1"/>
</dbReference>
<keyword evidence="4" id="KW-1185">Reference proteome</keyword>
<gene>
    <name evidence="2" type="primary">mecA</name>
    <name evidence="3" type="ORF">BHY08_09340</name>
</gene>
<dbReference type="STRING" id="519472.BHY08_09340"/>
<dbReference type="RefSeq" id="WP_071457600.1">
    <property type="nucleotide sequence ID" value="NZ_CABJEN010000010.1"/>
</dbReference>
<protein>
    <recommendedName>
        <fullName evidence="2">Adapter protein MecA</fullName>
    </recommendedName>
</protein>
<proteinExistence type="inferred from homology"/>
<organism evidence="3 4">
    <name type="scientific">Vagococcus teuberi</name>
    <dbReference type="NCBI Taxonomy" id="519472"/>
    <lineage>
        <taxon>Bacteria</taxon>
        <taxon>Bacillati</taxon>
        <taxon>Bacillota</taxon>
        <taxon>Bacilli</taxon>
        <taxon>Lactobacillales</taxon>
        <taxon>Enterococcaceae</taxon>
        <taxon>Vagococcus</taxon>
    </lineage>
</organism>
<dbReference type="Pfam" id="PF05389">
    <property type="entry name" value="MecA"/>
    <property type="match status" value="1"/>
</dbReference>
<comment type="domain">
    <text evidence="2">The N-terminal domain probably binds unfolded/aggregated proteins; the C-terminal domain interacts with ClpC.</text>
</comment>
<dbReference type="PANTHER" id="PTHR39161:SF1">
    <property type="entry name" value="ADAPTER PROTEIN MECA 1"/>
    <property type="match status" value="1"/>
</dbReference>
<name>A0A1J0A7S7_9ENTE</name>
<dbReference type="Proteomes" id="UP000191200">
    <property type="component" value="Chromosome"/>
</dbReference>
<comment type="function">
    <text evidence="2">Enables the recognition and targeting of unfolded and aggregated proteins to the ClpC protease or to other proteins involved in proteolysis.</text>
</comment>
<dbReference type="GO" id="GO:0030674">
    <property type="term" value="F:protein-macromolecule adaptor activity"/>
    <property type="evidence" value="ECO:0007669"/>
    <property type="project" value="UniProtKB-UniRule"/>
</dbReference>
<dbReference type="PIRSF" id="PIRSF029008">
    <property type="entry name" value="MecA"/>
    <property type="match status" value="1"/>
</dbReference>
<comment type="subunit">
    <text evidence="2">Homodimer.</text>
</comment>
<comment type="similarity">
    <text evidence="1 2">Belongs to the MecA family.</text>
</comment>
<dbReference type="InterPro" id="IPR038471">
    <property type="entry name" value="MecA_C_sf"/>
</dbReference>
<evidence type="ECO:0000313" key="4">
    <source>
        <dbReference type="Proteomes" id="UP000191200"/>
    </source>
</evidence>
<dbReference type="EMBL" id="CP017267">
    <property type="protein sequence ID" value="APB31992.1"/>
    <property type="molecule type" value="Genomic_DNA"/>
</dbReference>
<dbReference type="InterPro" id="IPR008681">
    <property type="entry name" value="Neg-reg_MecA"/>
</dbReference>
<reference evidence="3 4" key="1">
    <citation type="submission" date="2016-09" db="EMBL/GenBank/DDBJ databases">
        <title>Vagococcus teuberi sp. nov., isolated from the Malian artisanal sour milk fene.</title>
        <authorList>
            <person name="Wullschleger S."/>
            <person name="Seifert C."/>
            <person name="Baumgartner S."/>
            <person name="Lacroix C."/>
            <person name="Bonfoh B."/>
            <person name="Stevens M.J."/>
            <person name="Meile L."/>
        </authorList>
    </citation>
    <scope>NUCLEOTIDE SEQUENCE [LARGE SCALE GENOMIC DNA]</scope>
    <source>
        <strain evidence="3 4">DSM 21459</strain>
    </source>
</reference>
<dbReference type="Gene3D" id="3.30.70.1950">
    <property type="match status" value="1"/>
</dbReference>
<evidence type="ECO:0000256" key="2">
    <source>
        <dbReference type="HAMAP-Rule" id="MF_01124"/>
    </source>
</evidence>
<dbReference type="OrthoDB" id="2360201at2"/>
<accession>A0A1J0A7S7</accession>
<dbReference type="AlphaFoldDB" id="A0A1J0A7S7"/>
<sequence length="230" mass="26630">MEMERINENTIRVSIGNDDLAERGITFLDLLGNQRQIETFFYSILEEVDVDEQFQGTDAVTFQVLPNHDGLELFISKNTAIEDDSDFSDFDNTQAEGFVDYLRNQMTPPESTQKEKEASSDIGEFNYLEDSIFGATYETVFRTSDFESIVELANNIQLLNALSSLYFYNNNYYLQLSFLLEDSTEGQARNDVSKIYEYMELTSITRDVLDEYGELIIDRNALSIMKYYFK</sequence>
<dbReference type="KEGG" id="vte:BHY08_09340"/>